<organism evidence="10 11">
    <name type="scientific">Flavobacterium plantiphilum</name>
    <dbReference type="NCBI Taxonomy" id="3163297"/>
    <lineage>
        <taxon>Bacteria</taxon>
        <taxon>Pseudomonadati</taxon>
        <taxon>Bacteroidota</taxon>
        <taxon>Flavobacteriia</taxon>
        <taxon>Flavobacteriales</taxon>
        <taxon>Flavobacteriaceae</taxon>
        <taxon>Flavobacterium</taxon>
    </lineage>
</organism>
<dbReference type="PROSITE" id="PS00810">
    <property type="entry name" value="ADP_GLC_PYROPHOSPH_3"/>
    <property type="match status" value="1"/>
</dbReference>
<dbReference type="Gene3D" id="2.160.10.10">
    <property type="entry name" value="Hexapeptide repeat proteins"/>
    <property type="match status" value="1"/>
</dbReference>
<dbReference type="EMBL" id="JBELQA010000007">
    <property type="protein sequence ID" value="MFL9831830.1"/>
    <property type="molecule type" value="Genomic_DNA"/>
</dbReference>
<keyword evidence="2" id="KW-0321">Glycogen metabolism</keyword>
<dbReference type="CDD" id="cd04651">
    <property type="entry name" value="LbH_G1P_AT_C"/>
    <property type="match status" value="1"/>
</dbReference>
<keyword evidence="4 10" id="KW-0548">Nucleotidyltransferase</keyword>
<feature type="domain" description="Nucleotidyl transferase" evidence="9">
    <location>
        <begin position="10"/>
        <end position="272"/>
    </location>
</feature>
<name>A0ABW8XX75_9FLAO</name>
<evidence type="ECO:0000256" key="1">
    <source>
        <dbReference type="ARBA" id="ARBA00010443"/>
    </source>
</evidence>
<dbReference type="NCBIfam" id="NF002772">
    <property type="entry name" value="PRK02862.1"/>
    <property type="match status" value="1"/>
</dbReference>
<comment type="similarity">
    <text evidence="1">Belongs to the bacterial/plant glucose-1-phosphate adenylyltransferase family.</text>
</comment>
<dbReference type="CDD" id="cd02508">
    <property type="entry name" value="ADP_Glucose_PP"/>
    <property type="match status" value="1"/>
</dbReference>
<dbReference type="Gene3D" id="3.90.550.10">
    <property type="entry name" value="Spore Coat Polysaccharide Biosynthesis Protein SpsA, Chain A"/>
    <property type="match status" value="1"/>
</dbReference>
<dbReference type="InterPro" id="IPR011004">
    <property type="entry name" value="Trimer_LpxA-like_sf"/>
</dbReference>
<reference evidence="10 11" key="1">
    <citation type="submission" date="2024-06" db="EMBL/GenBank/DDBJ databases">
        <authorList>
            <person name="Kaempfer P."/>
            <person name="Viver T."/>
        </authorList>
    </citation>
    <scope>NUCLEOTIDE SEQUENCE [LARGE SCALE GENOMIC DNA]</scope>
    <source>
        <strain evidence="10 11">ST-87</strain>
    </source>
</reference>
<evidence type="ECO:0000256" key="3">
    <source>
        <dbReference type="ARBA" id="ARBA00022679"/>
    </source>
</evidence>
<proteinExistence type="inferred from homology"/>
<evidence type="ECO:0000313" key="11">
    <source>
        <dbReference type="Proteomes" id="UP001629260"/>
    </source>
</evidence>
<evidence type="ECO:0000256" key="6">
    <source>
        <dbReference type="ARBA" id="ARBA00022840"/>
    </source>
</evidence>
<dbReference type="Pfam" id="PF00483">
    <property type="entry name" value="NTP_transferase"/>
    <property type="match status" value="1"/>
</dbReference>
<evidence type="ECO:0000256" key="2">
    <source>
        <dbReference type="ARBA" id="ARBA00022600"/>
    </source>
</evidence>
<dbReference type="InterPro" id="IPR011831">
    <property type="entry name" value="ADP-Glc_PPase"/>
</dbReference>
<evidence type="ECO:0000313" key="10">
    <source>
        <dbReference type="EMBL" id="MFL9831830.1"/>
    </source>
</evidence>
<dbReference type="EC" id="2.7.7.27" evidence="8"/>
<dbReference type="PROSITE" id="PS00808">
    <property type="entry name" value="ADP_GLC_PYROPHOSPH_1"/>
    <property type="match status" value="1"/>
</dbReference>
<keyword evidence="7" id="KW-0119">Carbohydrate metabolism</keyword>
<keyword evidence="6" id="KW-0067">ATP-binding</keyword>
<dbReference type="InterPro" id="IPR005835">
    <property type="entry name" value="NTP_transferase_dom"/>
</dbReference>
<keyword evidence="3 10" id="KW-0808">Transferase</keyword>
<dbReference type="SUPFAM" id="SSF51161">
    <property type="entry name" value="Trimeric LpxA-like enzymes"/>
    <property type="match status" value="1"/>
</dbReference>
<dbReference type="Pfam" id="PF25247">
    <property type="entry name" value="LbH_GLGC"/>
    <property type="match status" value="1"/>
</dbReference>
<accession>A0ABW8XX75</accession>
<dbReference type="InterPro" id="IPR029044">
    <property type="entry name" value="Nucleotide-diphossugar_trans"/>
</dbReference>
<dbReference type="InterPro" id="IPR005836">
    <property type="entry name" value="ADP_Glu_pyroP_CS"/>
</dbReference>
<evidence type="ECO:0000259" key="9">
    <source>
        <dbReference type="Pfam" id="PF00483"/>
    </source>
</evidence>
<sequence length="426" mass="47766">MKAKRKNVIAIILGGGQGSRLYPLTEARSKPAVPVGGKYRLVDIPISNCMNSDIYRMFVLTQFNSASLNAHIKNTYVFSAFSQAFVDILAAEQTPDNPTWFQGTADAVRQCMPHFLNHNFDYALILSGDQLYQMDFNDMIEEHIKKEADITIATLPVNAKDAPDFGILKSNSEGNIESFIEKPVKELLPDWESEVSEQMQAEGKKYLASMGIYIFNKKLLIDLMADPDTKDFGKEIIPNAVGNKKILSYQYEGYWTDIGNIDSFFEANIGLTEDVPKFNLFDNDNKIYTRPRLLPPSKFKNTMVDKSLISEGCIINAKEIKNSVIGIRSRIGKDSIISSTYVMGNDIYQSIEDMEEDAKENKILVGIGEGCYINNALVDKDCRIGNNVYINGGPHLENLTTKLYTIKDGIVVIKKGVTLPDNFRIE</sequence>
<evidence type="ECO:0000256" key="8">
    <source>
        <dbReference type="NCBIfam" id="TIGR02091"/>
    </source>
</evidence>
<dbReference type="PROSITE" id="PS00809">
    <property type="entry name" value="ADP_GLC_PYROPHOSPH_2"/>
    <property type="match status" value="1"/>
</dbReference>
<evidence type="ECO:0000256" key="5">
    <source>
        <dbReference type="ARBA" id="ARBA00022741"/>
    </source>
</evidence>
<dbReference type="PANTHER" id="PTHR43523:SF12">
    <property type="entry name" value="GLUCOSE-1-PHOSPHATE ADENYLYLTRANSFERASE LARGE SUBUNIT 1, CHLOROPLASTIC-RELATED"/>
    <property type="match status" value="1"/>
</dbReference>
<dbReference type="Proteomes" id="UP001629260">
    <property type="component" value="Unassembled WGS sequence"/>
</dbReference>
<dbReference type="GO" id="GO:0008878">
    <property type="term" value="F:glucose-1-phosphate adenylyltransferase activity"/>
    <property type="evidence" value="ECO:0007669"/>
    <property type="project" value="UniProtKB-EC"/>
</dbReference>
<evidence type="ECO:0000256" key="4">
    <source>
        <dbReference type="ARBA" id="ARBA00022695"/>
    </source>
</evidence>
<evidence type="ECO:0000256" key="7">
    <source>
        <dbReference type="ARBA" id="ARBA00023277"/>
    </source>
</evidence>
<keyword evidence="5" id="KW-0547">Nucleotide-binding</keyword>
<gene>
    <name evidence="10" type="ORF">ABS764_13330</name>
</gene>
<dbReference type="NCBIfam" id="TIGR02091">
    <property type="entry name" value="glgC"/>
    <property type="match status" value="1"/>
</dbReference>
<protein>
    <recommendedName>
        <fullName evidence="8">Glucose-1-phosphate adenylyltransferase</fullName>
        <ecNumber evidence="8">2.7.7.27</ecNumber>
    </recommendedName>
</protein>
<dbReference type="SUPFAM" id="SSF53448">
    <property type="entry name" value="Nucleotide-diphospho-sugar transferases"/>
    <property type="match status" value="1"/>
</dbReference>
<dbReference type="PANTHER" id="PTHR43523">
    <property type="entry name" value="GLUCOSE-1-PHOSPHATE ADENYLYLTRANSFERASE-RELATED"/>
    <property type="match status" value="1"/>
</dbReference>
<keyword evidence="11" id="KW-1185">Reference proteome</keyword>
<comment type="caution">
    <text evidence="10">The sequence shown here is derived from an EMBL/GenBank/DDBJ whole genome shotgun (WGS) entry which is preliminary data.</text>
</comment>
<dbReference type="RefSeq" id="WP_408082297.1">
    <property type="nucleotide sequence ID" value="NZ_JBELQA010000007.1"/>
</dbReference>